<dbReference type="InterPro" id="IPR036249">
    <property type="entry name" value="Thioredoxin-like_sf"/>
</dbReference>
<dbReference type="GO" id="GO:0006749">
    <property type="term" value="P:glutathione metabolic process"/>
    <property type="evidence" value="ECO:0007669"/>
    <property type="project" value="TreeGrafter"/>
</dbReference>
<feature type="domain" description="GST N-terminal" evidence="5">
    <location>
        <begin position="6"/>
        <end position="76"/>
    </location>
</feature>
<dbReference type="EMBL" id="BTRK01000003">
    <property type="protein sequence ID" value="GMR42802.1"/>
    <property type="molecule type" value="Genomic_DNA"/>
</dbReference>
<dbReference type="FunFam" id="3.40.30.10:FF:000258">
    <property type="entry name" value="Glutathione S-transferase"/>
    <property type="match status" value="1"/>
</dbReference>
<dbReference type="EC" id="2.5.1.18" evidence="1"/>
<comment type="caution">
    <text evidence="7">The sequence shown here is derived from an EMBL/GenBank/DDBJ whole genome shotgun (WGS) entry which is preliminary data.</text>
</comment>
<dbReference type="SFLD" id="SFLDG01205">
    <property type="entry name" value="AMPS.1"/>
    <property type="match status" value="1"/>
</dbReference>
<dbReference type="AlphaFoldDB" id="A0AAN4ZK64"/>
<evidence type="ECO:0000259" key="5">
    <source>
        <dbReference type="PROSITE" id="PS50404"/>
    </source>
</evidence>
<protein>
    <recommendedName>
        <fullName evidence="1">glutathione transferase</fullName>
        <ecNumber evidence="1">2.5.1.18</ecNumber>
    </recommendedName>
</protein>
<evidence type="ECO:0000313" key="8">
    <source>
        <dbReference type="Proteomes" id="UP001328107"/>
    </source>
</evidence>
<sequence>FPNSMPTYKLTYFDTQGFAEVSRQLFILSDTPFEDNRIRYTESPFGKMPVLEVDGQPLSQSFAIARFLANKFGYAGRTEWEQAWVDALGDQFKDYLNEFLPFFRIAFGTANGDLEEMRKSEGEPIRDKFFGFLEKQAKSNGSNGFLVGDSLTWIDLVVADHMGVVEFHLPRFLDSFPEVQRVRRQVIETPKIKEWLERRPKRQY</sequence>
<dbReference type="Proteomes" id="UP001328107">
    <property type="component" value="Unassembled WGS sequence"/>
</dbReference>
<dbReference type="InterPro" id="IPR010987">
    <property type="entry name" value="Glutathione-S-Trfase_C-like"/>
</dbReference>
<dbReference type="SUPFAM" id="SSF52833">
    <property type="entry name" value="Thioredoxin-like"/>
    <property type="match status" value="1"/>
</dbReference>
<comment type="similarity">
    <text evidence="3">Belongs to the GST superfamily. Sigma family.</text>
</comment>
<proteinExistence type="inferred from homology"/>
<dbReference type="InterPro" id="IPR036282">
    <property type="entry name" value="Glutathione-S-Trfase_C_sf"/>
</dbReference>
<dbReference type="Pfam" id="PF02798">
    <property type="entry name" value="GST_N"/>
    <property type="match status" value="1"/>
</dbReference>
<feature type="domain" description="GST C-terminal" evidence="6">
    <location>
        <begin position="78"/>
        <end position="204"/>
    </location>
</feature>
<gene>
    <name evidence="7" type="ORF">PMAYCL1PPCAC_12997</name>
</gene>
<feature type="non-terminal residue" evidence="7">
    <location>
        <position position="1"/>
    </location>
</feature>
<keyword evidence="8" id="KW-1185">Reference proteome</keyword>
<dbReference type="PROSITE" id="PS50404">
    <property type="entry name" value="GST_NTER"/>
    <property type="match status" value="1"/>
</dbReference>
<dbReference type="PANTHER" id="PTHR11571">
    <property type="entry name" value="GLUTATHIONE S-TRANSFERASE"/>
    <property type="match status" value="1"/>
</dbReference>
<dbReference type="InterPro" id="IPR004045">
    <property type="entry name" value="Glutathione_S-Trfase_N"/>
</dbReference>
<keyword evidence="2" id="KW-0808">Transferase</keyword>
<name>A0AAN4ZK64_9BILA</name>
<dbReference type="PROSITE" id="PS50405">
    <property type="entry name" value="GST_CTER"/>
    <property type="match status" value="1"/>
</dbReference>
<dbReference type="PANTHER" id="PTHR11571:SF224">
    <property type="entry name" value="HEMATOPOIETIC PROSTAGLANDIN D SYNTHASE"/>
    <property type="match status" value="1"/>
</dbReference>
<reference evidence="8" key="1">
    <citation type="submission" date="2022-10" db="EMBL/GenBank/DDBJ databases">
        <title>Genome assembly of Pristionchus species.</title>
        <authorList>
            <person name="Yoshida K."/>
            <person name="Sommer R.J."/>
        </authorList>
    </citation>
    <scope>NUCLEOTIDE SEQUENCE [LARGE SCALE GENOMIC DNA]</scope>
    <source>
        <strain evidence="8">RS5460</strain>
    </source>
</reference>
<dbReference type="Pfam" id="PF14497">
    <property type="entry name" value="GST_C_3"/>
    <property type="match status" value="1"/>
</dbReference>
<evidence type="ECO:0000256" key="3">
    <source>
        <dbReference type="ARBA" id="ARBA00038317"/>
    </source>
</evidence>
<comment type="catalytic activity">
    <reaction evidence="4">
        <text>RX + glutathione = an S-substituted glutathione + a halide anion + H(+)</text>
        <dbReference type="Rhea" id="RHEA:16437"/>
        <dbReference type="ChEBI" id="CHEBI:15378"/>
        <dbReference type="ChEBI" id="CHEBI:16042"/>
        <dbReference type="ChEBI" id="CHEBI:17792"/>
        <dbReference type="ChEBI" id="CHEBI:57925"/>
        <dbReference type="ChEBI" id="CHEBI:90779"/>
        <dbReference type="EC" id="2.5.1.18"/>
    </reaction>
</comment>
<dbReference type="SFLD" id="SFLDG00363">
    <property type="entry name" value="AMPS_(cytGST):_Alpha-__Mu-__Pi"/>
    <property type="match status" value="1"/>
</dbReference>
<dbReference type="Gene3D" id="1.20.1050.10">
    <property type="match status" value="1"/>
</dbReference>
<evidence type="ECO:0000256" key="4">
    <source>
        <dbReference type="ARBA" id="ARBA00047960"/>
    </source>
</evidence>
<evidence type="ECO:0000259" key="6">
    <source>
        <dbReference type="PROSITE" id="PS50405"/>
    </source>
</evidence>
<dbReference type="GO" id="GO:0004364">
    <property type="term" value="F:glutathione transferase activity"/>
    <property type="evidence" value="ECO:0007669"/>
    <property type="project" value="UniProtKB-EC"/>
</dbReference>
<dbReference type="InterPro" id="IPR050213">
    <property type="entry name" value="GST_superfamily"/>
</dbReference>
<evidence type="ECO:0000256" key="1">
    <source>
        <dbReference type="ARBA" id="ARBA00012452"/>
    </source>
</evidence>
<evidence type="ECO:0000256" key="2">
    <source>
        <dbReference type="ARBA" id="ARBA00022679"/>
    </source>
</evidence>
<dbReference type="SUPFAM" id="SSF47616">
    <property type="entry name" value="GST C-terminal domain-like"/>
    <property type="match status" value="1"/>
</dbReference>
<evidence type="ECO:0000313" key="7">
    <source>
        <dbReference type="EMBL" id="GMR42802.1"/>
    </source>
</evidence>
<dbReference type="InterPro" id="IPR004046">
    <property type="entry name" value="GST_C"/>
</dbReference>
<dbReference type="SFLD" id="SFLDS00019">
    <property type="entry name" value="Glutathione_Transferase_(cytos"/>
    <property type="match status" value="1"/>
</dbReference>
<accession>A0AAN4ZK64</accession>
<dbReference type="CDD" id="cd03192">
    <property type="entry name" value="GST_C_Sigma_like"/>
    <property type="match status" value="1"/>
</dbReference>
<dbReference type="CDD" id="cd03039">
    <property type="entry name" value="GST_N_Sigma_like"/>
    <property type="match status" value="1"/>
</dbReference>
<organism evidence="7 8">
    <name type="scientific">Pristionchus mayeri</name>
    <dbReference type="NCBI Taxonomy" id="1317129"/>
    <lineage>
        <taxon>Eukaryota</taxon>
        <taxon>Metazoa</taxon>
        <taxon>Ecdysozoa</taxon>
        <taxon>Nematoda</taxon>
        <taxon>Chromadorea</taxon>
        <taxon>Rhabditida</taxon>
        <taxon>Rhabditina</taxon>
        <taxon>Diplogasteromorpha</taxon>
        <taxon>Diplogasteroidea</taxon>
        <taxon>Neodiplogasteridae</taxon>
        <taxon>Pristionchus</taxon>
    </lineage>
</organism>
<dbReference type="FunFam" id="1.20.1050.10:FF:000044">
    <property type="entry name" value="Glutathione S-transferase"/>
    <property type="match status" value="1"/>
</dbReference>
<dbReference type="Gene3D" id="3.40.30.10">
    <property type="entry name" value="Glutaredoxin"/>
    <property type="match status" value="1"/>
</dbReference>
<dbReference type="InterPro" id="IPR040079">
    <property type="entry name" value="Glutathione_S-Trfase"/>
</dbReference>